<proteinExistence type="predicted"/>
<sequence length="705" mass="78471">MEAYQNLGTIGEGTYGIVLKCRHKETGQIVAIKQFKKTDEDKKVHKTVQREVRVLKLLRHPNIVSLLDSFKYKGRTCIVMEYVQKTILECLKVHPHGLDNLLTRQITWQLVKALEYMHNQKVPLLHRDVKPENILVSDQGMVKLCDFGFARPGACSSGRGDPLSDYVATRWYRSPELLVGDPYYGPSIDVWAIGCMAVEMLTGEPLFPGDSDVDQLWLILKCMGQLPPAYAEMLSCNEYFVGMRQPGSWEREPLERRFRHFDPQMLQFLMACLHIDPAKRLTCSELLRLPYLTGVENTIPTTILKAQEKASEERELLVKMRRHKRKSAEVEPEAPARPVFNLTASAHASQPDAARYHIHSTGQPQPAGQSGAQRMHAQRQASQHEQSSSRAEQAELPAQHTLCTVSTALPQAPSRLCLQLPLGTHQQQQLQAHLQLHQRYQMDLAAGHLAEQLQHQQGSCRAADQHRQALDSSASAGSPALSSWSQAPARSSAELQGSCGAEDSSATGLEEPVDPTVATEMDVSPEKQQRAPRSMPQDDLRRVAARQQRFMTQMLGKEGGEKIPDSGLAVTSATHKLSLAATQPELIHLQPGKYTFNSSMMPTTPQAGDGIRAVYSFGPRQGHPGSHTAAPSAHPRNPAQSASQQNSTFTPPEHHKPTLQQRKDTSMLAPQGLQAKPEHRLPNLQRTQSHPGLRRSQRRTLTHGQ</sequence>
<evidence type="ECO:0000313" key="9">
    <source>
        <dbReference type="Proteomes" id="UP001497392"/>
    </source>
</evidence>
<dbReference type="InterPro" id="IPR011009">
    <property type="entry name" value="Kinase-like_dom_sf"/>
</dbReference>
<feature type="compositionally biased region" description="Basic and acidic residues" evidence="6">
    <location>
        <begin position="652"/>
        <end position="665"/>
    </location>
</feature>
<evidence type="ECO:0000256" key="2">
    <source>
        <dbReference type="ARBA" id="ARBA00022741"/>
    </source>
</evidence>
<evidence type="ECO:0000259" key="7">
    <source>
        <dbReference type="PROSITE" id="PS50011"/>
    </source>
</evidence>
<feature type="region of interest" description="Disordered" evidence="6">
    <location>
        <begin position="615"/>
        <end position="705"/>
    </location>
</feature>
<feature type="region of interest" description="Disordered" evidence="6">
    <location>
        <begin position="456"/>
        <end position="539"/>
    </location>
</feature>
<keyword evidence="1" id="KW-0808">Transferase</keyword>
<keyword evidence="2 5" id="KW-0547">Nucleotide-binding</keyword>
<feature type="compositionally biased region" description="Low complexity" evidence="6">
    <location>
        <begin position="470"/>
        <end position="485"/>
    </location>
</feature>
<dbReference type="PANTHER" id="PTHR24055">
    <property type="entry name" value="MITOGEN-ACTIVATED PROTEIN KINASE"/>
    <property type="match status" value="1"/>
</dbReference>
<feature type="region of interest" description="Disordered" evidence="6">
    <location>
        <begin position="320"/>
        <end position="339"/>
    </location>
</feature>
<feature type="compositionally biased region" description="Polar residues" evidence="6">
    <location>
        <begin position="379"/>
        <end position="391"/>
    </location>
</feature>
<feature type="binding site" evidence="5">
    <location>
        <position position="33"/>
    </location>
    <ligand>
        <name>ATP</name>
        <dbReference type="ChEBI" id="CHEBI:30616"/>
    </ligand>
</feature>
<feature type="compositionally biased region" description="Low complexity" evidence="6">
    <location>
        <begin position="362"/>
        <end position="373"/>
    </location>
</feature>
<evidence type="ECO:0000256" key="3">
    <source>
        <dbReference type="ARBA" id="ARBA00022777"/>
    </source>
</evidence>
<dbReference type="Gene3D" id="3.30.200.20">
    <property type="entry name" value="Phosphorylase Kinase, domain 1"/>
    <property type="match status" value="1"/>
</dbReference>
<keyword evidence="4 5" id="KW-0067">ATP-binding</keyword>
<dbReference type="PROSITE" id="PS00107">
    <property type="entry name" value="PROTEIN_KINASE_ATP"/>
    <property type="match status" value="1"/>
</dbReference>
<keyword evidence="9" id="KW-1185">Reference proteome</keyword>
<feature type="compositionally biased region" description="Polar residues" evidence="6">
    <location>
        <begin position="486"/>
        <end position="495"/>
    </location>
</feature>
<evidence type="ECO:0000256" key="6">
    <source>
        <dbReference type="SAM" id="MobiDB-lite"/>
    </source>
</evidence>
<evidence type="ECO:0000256" key="1">
    <source>
        <dbReference type="ARBA" id="ARBA00022679"/>
    </source>
</evidence>
<reference evidence="8 9" key="1">
    <citation type="submission" date="2024-06" db="EMBL/GenBank/DDBJ databases">
        <authorList>
            <person name="Kraege A."/>
            <person name="Thomma B."/>
        </authorList>
    </citation>
    <scope>NUCLEOTIDE SEQUENCE [LARGE SCALE GENOMIC DNA]</scope>
</reference>
<evidence type="ECO:0000313" key="8">
    <source>
        <dbReference type="EMBL" id="CAL5227434.1"/>
    </source>
</evidence>
<dbReference type="PROSITE" id="PS50011">
    <property type="entry name" value="PROTEIN_KINASE_DOM"/>
    <property type="match status" value="1"/>
</dbReference>
<dbReference type="EMBL" id="CAXHTA020000017">
    <property type="protein sequence ID" value="CAL5227434.1"/>
    <property type="molecule type" value="Genomic_DNA"/>
</dbReference>
<protein>
    <submittedName>
        <fullName evidence="8">G10397 protein</fullName>
    </submittedName>
</protein>
<gene>
    <name evidence="8" type="primary">g10397</name>
    <name evidence="8" type="ORF">VP750_LOCUS9340</name>
</gene>
<feature type="region of interest" description="Disordered" evidence="6">
    <location>
        <begin position="347"/>
        <end position="395"/>
    </location>
</feature>
<comment type="caution">
    <text evidence="8">The sequence shown here is derived from an EMBL/GenBank/DDBJ whole genome shotgun (WGS) entry which is preliminary data.</text>
</comment>
<dbReference type="InterPro" id="IPR008271">
    <property type="entry name" value="Ser/Thr_kinase_AS"/>
</dbReference>
<dbReference type="InterPro" id="IPR017441">
    <property type="entry name" value="Protein_kinase_ATP_BS"/>
</dbReference>
<dbReference type="Pfam" id="PF00069">
    <property type="entry name" value="Pkinase"/>
    <property type="match status" value="1"/>
</dbReference>
<evidence type="ECO:0000256" key="5">
    <source>
        <dbReference type="PROSITE-ProRule" id="PRU10141"/>
    </source>
</evidence>
<dbReference type="PROSITE" id="PS00108">
    <property type="entry name" value="PROTEIN_KINASE_ST"/>
    <property type="match status" value="1"/>
</dbReference>
<feature type="domain" description="Protein kinase" evidence="7">
    <location>
        <begin position="4"/>
        <end position="292"/>
    </location>
</feature>
<dbReference type="Gene3D" id="1.10.510.10">
    <property type="entry name" value="Transferase(Phosphotransferase) domain 1"/>
    <property type="match status" value="1"/>
</dbReference>
<organism evidence="8 9">
    <name type="scientific">Coccomyxa viridis</name>
    <dbReference type="NCBI Taxonomy" id="1274662"/>
    <lineage>
        <taxon>Eukaryota</taxon>
        <taxon>Viridiplantae</taxon>
        <taxon>Chlorophyta</taxon>
        <taxon>core chlorophytes</taxon>
        <taxon>Trebouxiophyceae</taxon>
        <taxon>Trebouxiophyceae incertae sedis</taxon>
        <taxon>Coccomyxaceae</taxon>
        <taxon>Coccomyxa</taxon>
    </lineage>
</organism>
<feature type="compositionally biased region" description="Basic residues" evidence="6">
    <location>
        <begin position="692"/>
        <end position="705"/>
    </location>
</feature>
<keyword evidence="3" id="KW-0418">Kinase</keyword>
<dbReference type="SMART" id="SM00220">
    <property type="entry name" value="S_TKc"/>
    <property type="match status" value="1"/>
</dbReference>
<evidence type="ECO:0000256" key="4">
    <source>
        <dbReference type="ARBA" id="ARBA00022840"/>
    </source>
</evidence>
<dbReference type="Proteomes" id="UP001497392">
    <property type="component" value="Unassembled WGS sequence"/>
</dbReference>
<name>A0ABP1G5K7_9CHLO</name>
<dbReference type="SUPFAM" id="SSF56112">
    <property type="entry name" value="Protein kinase-like (PK-like)"/>
    <property type="match status" value="1"/>
</dbReference>
<accession>A0ABP1G5K7</accession>
<dbReference type="InterPro" id="IPR050117">
    <property type="entry name" value="MAPK"/>
</dbReference>
<dbReference type="InterPro" id="IPR000719">
    <property type="entry name" value="Prot_kinase_dom"/>
</dbReference>
<feature type="compositionally biased region" description="Polar residues" evidence="6">
    <location>
        <begin position="638"/>
        <end position="650"/>
    </location>
</feature>